<keyword evidence="7" id="KW-1185">Reference proteome</keyword>
<dbReference type="AlphaFoldDB" id="A0A6P3I2A2"/>
<dbReference type="InterPro" id="IPR013783">
    <property type="entry name" value="Ig-like_fold"/>
</dbReference>
<evidence type="ECO:0000256" key="2">
    <source>
        <dbReference type="ARBA" id="ARBA00022692"/>
    </source>
</evidence>
<protein>
    <submittedName>
        <fullName evidence="8">SIGLEC family-like protein 1</fullName>
    </submittedName>
</protein>
<organism evidence="7 8">
    <name type="scientific">Bison bison bison</name>
    <name type="common">North American plains bison</name>
    <dbReference type="NCBI Taxonomy" id="43346"/>
    <lineage>
        <taxon>Eukaryota</taxon>
        <taxon>Metazoa</taxon>
        <taxon>Chordata</taxon>
        <taxon>Craniata</taxon>
        <taxon>Vertebrata</taxon>
        <taxon>Euteleostomi</taxon>
        <taxon>Mammalia</taxon>
        <taxon>Eutheria</taxon>
        <taxon>Laurasiatheria</taxon>
        <taxon>Artiodactyla</taxon>
        <taxon>Ruminantia</taxon>
        <taxon>Pecora</taxon>
        <taxon>Bovidae</taxon>
        <taxon>Bovinae</taxon>
        <taxon>Bison</taxon>
    </lineage>
</organism>
<gene>
    <name evidence="8" type="primary">SIGLECL1</name>
</gene>
<evidence type="ECO:0000256" key="6">
    <source>
        <dbReference type="SAM" id="Phobius"/>
    </source>
</evidence>
<keyword evidence="2 6" id="KW-0812">Transmembrane</keyword>
<feature type="compositionally biased region" description="Basic and acidic residues" evidence="5">
    <location>
        <begin position="320"/>
        <end position="332"/>
    </location>
</feature>
<dbReference type="InterPro" id="IPR036179">
    <property type="entry name" value="Ig-like_dom_sf"/>
</dbReference>
<dbReference type="Proteomes" id="UP000515208">
    <property type="component" value="Unplaced"/>
</dbReference>
<feature type="transmembrane region" description="Helical" evidence="6">
    <location>
        <begin position="179"/>
        <end position="198"/>
    </location>
</feature>
<feature type="compositionally biased region" description="Low complexity" evidence="5">
    <location>
        <begin position="301"/>
        <end position="313"/>
    </location>
</feature>
<feature type="non-terminal residue" evidence="8">
    <location>
        <position position="1"/>
    </location>
</feature>
<evidence type="ECO:0000256" key="5">
    <source>
        <dbReference type="SAM" id="MobiDB-lite"/>
    </source>
</evidence>
<dbReference type="CTD" id="284369"/>
<keyword evidence="3 6" id="KW-1133">Transmembrane helix</keyword>
<feature type="region of interest" description="Disordered" evidence="5">
    <location>
        <begin position="212"/>
        <end position="249"/>
    </location>
</feature>
<dbReference type="Gene3D" id="2.60.40.10">
    <property type="entry name" value="Immunoglobulins"/>
    <property type="match status" value="2"/>
</dbReference>
<dbReference type="CDD" id="cd00096">
    <property type="entry name" value="Ig"/>
    <property type="match status" value="1"/>
</dbReference>
<evidence type="ECO:0000313" key="8">
    <source>
        <dbReference type="RefSeq" id="XP_010845889.1"/>
    </source>
</evidence>
<dbReference type="RefSeq" id="XP_010845889.1">
    <property type="nucleotide sequence ID" value="XM_010847587.1"/>
</dbReference>
<sequence>PLPGIHHITPSEPDSSGFPACCGLGPGPLLCREQLLLLMAPPGLRLDGENNVEVSKGNGGEACKFLIASTPTRLLDSSCSLKKTLQCSCSFRGTPMPSVRWWVGGAPVAMNHTGFRVTSTTLGPWANSTIHLTKLPETGTSLLCEGRNPEGTHALTILLKSGRSPLVAQTFMKGLIRGVFYGAIGVTLLFLCLVPLIAKHIRMKQAKKIAAMKAEKSPKRARQGLETSLRLKEPGKSRVTPSPEQQILPDLTQKPELHVPGTPAAGGSATLVCSFKGTCKETKALFVSWKGPNVSTGTDRSGSSNSSSPPSSSLVLRFTLKPEDRQPPSDAI</sequence>
<dbReference type="KEGG" id="bbis:104994120"/>
<dbReference type="GO" id="GO:0033691">
    <property type="term" value="F:sialic acid binding"/>
    <property type="evidence" value="ECO:0007669"/>
    <property type="project" value="TreeGrafter"/>
</dbReference>
<dbReference type="SUPFAM" id="SSF48726">
    <property type="entry name" value="Immunoglobulin"/>
    <property type="match status" value="2"/>
</dbReference>
<evidence type="ECO:0000256" key="4">
    <source>
        <dbReference type="ARBA" id="ARBA00023136"/>
    </source>
</evidence>
<name>A0A6P3I2A2_BISBB</name>
<accession>A0A6P3I2A2</accession>
<proteinExistence type="predicted"/>
<comment type="subcellular location">
    <subcellularLocation>
        <location evidence="1">Membrane</location>
        <topology evidence="1">Single-pass membrane protein</topology>
    </subcellularLocation>
</comment>
<keyword evidence="4 6" id="KW-0472">Membrane</keyword>
<evidence type="ECO:0000256" key="3">
    <source>
        <dbReference type="ARBA" id="ARBA00022989"/>
    </source>
</evidence>
<dbReference type="PANTHER" id="PTHR12035">
    <property type="entry name" value="SIALIC ACID BINDING IMMUNOGLOBULIN-LIKE LECTIN"/>
    <property type="match status" value="1"/>
</dbReference>
<dbReference type="PANTHER" id="PTHR12035:SF125">
    <property type="entry name" value="SIALIC ACID-BINDING IG-LIKE LECTIN 5"/>
    <property type="match status" value="1"/>
</dbReference>
<dbReference type="GO" id="GO:0005886">
    <property type="term" value="C:plasma membrane"/>
    <property type="evidence" value="ECO:0007669"/>
    <property type="project" value="TreeGrafter"/>
</dbReference>
<reference evidence="8" key="1">
    <citation type="submission" date="2025-08" db="UniProtKB">
        <authorList>
            <consortium name="RefSeq"/>
        </authorList>
    </citation>
    <scope>IDENTIFICATION</scope>
    <source>
        <tissue evidence="8">Blood</tissue>
    </source>
</reference>
<feature type="region of interest" description="Disordered" evidence="5">
    <location>
        <begin position="290"/>
        <end position="332"/>
    </location>
</feature>
<dbReference type="GeneID" id="104994120"/>
<dbReference type="InterPro" id="IPR051036">
    <property type="entry name" value="SIGLEC"/>
</dbReference>
<dbReference type="GO" id="GO:0007155">
    <property type="term" value="P:cell adhesion"/>
    <property type="evidence" value="ECO:0007669"/>
    <property type="project" value="TreeGrafter"/>
</dbReference>
<dbReference type="OrthoDB" id="10039395at2759"/>
<evidence type="ECO:0000313" key="7">
    <source>
        <dbReference type="Proteomes" id="UP000515208"/>
    </source>
</evidence>
<evidence type="ECO:0000256" key="1">
    <source>
        <dbReference type="ARBA" id="ARBA00004167"/>
    </source>
</evidence>